<dbReference type="InterPro" id="IPR036291">
    <property type="entry name" value="NAD(P)-bd_dom_sf"/>
</dbReference>
<dbReference type="VEuPathDB" id="FungiDB:BD410DRAFT_410300"/>
<dbReference type="PANTHER" id="PTHR43245">
    <property type="entry name" value="BIFUNCTIONAL POLYMYXIN RESISTANCE PROTEIN ARNA"/>
    <property type="match status" value="1"/>
</dbReference>
<name>A0A4Y7QHW5_9AGAM</name>
<dbReference type="Proteomes" id="UP000294933">
    <property type="component" value="Unassembled WGS sequence"/>
</dbReference>
<dbReference type="EMBL" id="ML170159">
    <property type="protein sequence ID" value="TDL27254.1"/>
    <property type="molecule type" value="Genomic_DNA"/>
</dbReference>
<dbReference type="STRING" id="50990.A0A4Y7QHW5"/>
<gene>
    <name evidence="1" type="ORF">BD410DRAFT_410300</name>
</gene>
<reference evidence="1 2" key="1">
    <citation type="submission" date="2018-06" db="EMBL/GenBank/DDBJ databases">
        <title>A transcriptomic atlas of mushroom development highlights an independent origin of complex multicellularity.</title>
        <authorList>
            <consortium name="DOE Joint Genome Institute"/>
            <person name="Krizsan K."/>
            <person name="Almasi E."/>
            <person name="Merenyi Z."/>
            <person name="Sahu N."/>
            <person name="Viragh M."/>
            <person name="Koszo T."/>
            <person name="Mondo S."/>
            <person name="Kiss B."/>
            <person name="Balint B."/>
            <person name="Kues U."/>
            <person name="Barry K."/>
            <person name="Hegedus J.C."/>
            <person name="Henrissat B."/>
            <person name="Johnson J."/>
            <person name="Lipzen A."/>
            <person name="Ohm R."/>
            <person name="Nagy I."/>
            <person name="Pangilinan J."/>
            <person name="Yan J."/>
            <person name="Xiong Y."/>
            <person name="Grigoriev I.V."/>
            <person name="Hibbett D.S."/>
            <person name="Nagy L.G."/>
        </authorList>
    </citation>
    <scope>NUCLEOTIDE SEQUENCE [LARGE SCALE GENOMIC DNA]</scope>
    <source>
        <strain evidence="1 2">SZMC22713</strain>
    </source>
</reference>
<protein>
    <recommendedName>
        <fullName evidence="3">NAD(P)-binding protein</fullName>
    </recommendedName>
</protein>
<proteinExistence type="predicted"/>
<evidence type="ECO:0000313" key="1">
    <source>
        <dbReference type="EMBL" id="TDL27254.1"/>
    </source>
</evidence>
<dbReference type="PANTHER" id="PTHR43245:SF11">
    <property type="entry name" value="LD23561P"/>
    <property type="match status" value="1"/>
</dbReference>
<organism evidence="1 2">
    <name type="scientific">Rickenella mellea</name>
    <dbReference type="NCBI Taxonomy" id="50990"/>
    <lineage>
        <taxon>Eukaryota</taxon>
        <taxon>Fungi</taxon>
        <taxon>Dikarya</taxon>
        <taxon>Basidiomycota</taxon>
        <taxon>Agaricomycotina</taxon>
        <taxon>Agaricomycetes</taxon>
        <taxon>Hymenochaetales</taxon>
        <taxon>Rickenellaceae</taxon>
        <taxon>Rickenella</taxon>
    </lineage>
</organism>
<dbReference type="AlphaFoldDB" id="A0A4Y7QHW5"/>
<dbReference type="SUPFAM" id="SSF51735">
    <property type="entry name" value="NAD(P)-binding Rossmann-fold domains"/>
    <property type="match status" value="1"/>
</dbReference>
<dbReference type="InterPro" id="IPR050177">
    <property type="entry name" value="Lipid_A_modif_metabolic_enz"/>
</dbReference>
<dbReference type="OrthoDB" id="16464at2759"/>
<dbReference type="Gene3D" id="3.40.50.720">
    <property type="entry name" value="NAD(P)-binding Rossmann-like Domain"/>
    <property type="match status" value="1"/>
</dbReference>
<accession>A0A4Y7QHW5</accession>
<sequence>MSQSSGKPNAIIFGGLNTCSRSLAAFLVPESGEALVANLRIVDKYSVHPPTTYLGSEFPKILEKPNVEYQQANLTLPATVSHVFDPPEGQAPYTYVFDLTGEVRRDRPEMIHIQQTVTISRLIGLEAARRKVAAYVRLQLPFFETSEKGSHDEKENLKPLGTQGVWWQENLRVLAAIEGLNLAIVRIGIVYGPYVEYGAVASIMTVAAVYGHLKRQLKALWPPGKNSMNTVHVEDVAGGLWACAKWIAKTGRKEADILAGEDILSNDKSKVQGKDVDFLPDPSKKIVAPLFNLVDDANTTQLSMGNTVTGLFGTTFGFHDFITTTIAKFKLTESMIEEINEDHVGGWTSMITSSKPPVTNSPLSAYLDESDLSKSVIALNNGKIKNIVGYTLTKPEFNQQQLKEVVDKWKAEHTWPNNEE</sequence>
<evidence type="ECO:0008006" key="3">
    <source>
        <dbReference type="Google" id="ProtNLM"/>
    </source>
</evidence>
<keyword evidence="2" id="KW-1185">Reference proteome</keyword>
<evidence type="ECO:0000313" key="2">
    <source>
        <dbReference type="Proteomes" id="UP000294933"/>
    </source>
</evidence>